<keyword evidence="1" id="KW-1133">Transmembrane helix</keyword>
<evidence type="ECO:0000313" key="2">
    <source>
        <dbReference type="EMBL" id="PRZ09929.1"/>
    </source>
</evidence>
<evidence type="ECO:0008006" key="4">
    <source>
        <dbReference type="Google" id="ProtNLM"/>
    </source>
</evidence>
<sequence>MNALDYLFFVLMLGTLGYLFVVMLRDGRER</sequence>
<keyword evidence="1" id="KW-0812">Transmembrane</keyword>
<keyword evidence="3" id="KW-1185">Reference proteome</keyword>
<reference evidence="2 3" key="1">
    <citation type="submission" date="2018-03" db="EMBL/GenBank/DDBJ databases">
        <title>Comparative analysis of microorganisms from saline springs in Andes Mountain Range, Colombia.</title>
        <authorList>
            <person name="Rubin E."/>
        </authorList>
    </citation>
    <scope>NUCLEOTIDE SEQUENCE [LARGE SCALE GENOMIC DNA]</scope>
    <source>
        <strain evidence="2 3">CG 23</strain>
    </source>
</reference>
<protein>
    <recommendedName>
        <fullName evidence="4">Potassium-transporting ATPase subunit F</fullName>
    </recommendedName>
</protein>
<feature type="transmembrane region" description="Helical" evidence="1">
    <location>
        <begin position="6"/>
        <end position="24"/>
    </location>
</feature>
<accession>A0ABX5EK92</accession>
<organism evidence="2 3">
    <name type="scientific">Isoptericola halotolerans</name>
    <dbReference type="NCBI Taxonomy" id="300560"/>
    <lineage>
        <taxon>Bacteria</taxon>
        <taxon>Bacillati</taxon>
        <taxon>Actinomycetota</taxon>
        <taxon>Actinomycetes</taxon>
        <taxon>Micrococcales</taxon>
        <taxon>Promicromonosporaceae</taxon>
        <taxon>Isoptericola</taxon>
    </lineage>
</organism>
<dbReference type="EMBL" id="PVTX01000001">
    <property type="protein sequence ID" value="PRZ09929.1"/>
    <property type="molecule type" value="Genomic_DNA"/>
</dbReference>
<name>A0ABX5EK92_9MICO</name>
<keyword evidence="1" id="KW-0472">Membrane</keyword>
<evidence type="ECO:0000256" key="1">
    <source>
        <dbReference type="SAM" id="Phobius"/>
    </source>
</evidence>
<gene>
    <name evidence="2" type="ORF">BCL65_10167</name>
</gene>
<dbReference type="Proteomes" id="UP000239895">
    <property type="component" value="Unassembled WGS sequence"/>
</dbReference>
<comment type="caution">
    <text evidence="2">The sequence shown here is derived from an EMBL/GenBank/DDBJ whole genome shotgun (WGS) entry which is preliminary data.</text>
</comment>
<evidence type="ECO:0000313" key="3">
    <source>
        <dbReference type="Proteomes" id="UP000239895"/>
    </source>
</evidence>
<proteinExistence type="predicted"/>